<evidence type="ECO:0000313" key="6">
    <source>
        <dbReference type="EMBL" id="KAH3734875.1"/>
    </source>
</evidence>
<feature type="compositionally biased region" description="Polar residues" evidence="4">
    <location>
        <begin position="327"/>
        <end position="338"/>
    </location>
</feature>
<evidence type="ECO:0000256" key="2">
    <source>
        <dbReference type="ARBA" id="ARBA00023125"/>
    </source>
</evidence>
<keyword evidence="1" id="KW-0805">Transcription regulation</keyword>
<organism evidence="6 7">
    <name type="scientific">Dreissena polymorpha</name>
    <name type="common">Zebra mussel</name>
    <name type="synonym">Mytilus polymorpha</name>
    <dbReference type="NCBI Taxonomy" id="45954"/>
    <lineage>
        <taxon>Eukaryota</taxon>
        <taxon>Metazoa</taxon>
        <taxon>Spiralia</taxon>
        <taxon>Lophotrochozoa</taxon>
        <taxon>Mollusca</taxon>
        <taxon>Bivalvia</taxon>
        <taxon>Autobranchia</taxon>
        <taxon>Heteroconchia</taxon>
        <taxon>Euheterodonta</taxon>
        <taxon>Imparidentia</taxon>
        <taxon>Neoheterodontei</taxon>
        <taxon>Myida</taxon>
        <taxon>Dreissenoidea</taxon>
        <taxon>Dreissenidae</taxon>
        <taxon>Dreissena</taxon>
    </lineage>
</organism>
<dbReference type="SUPFAM" id="SSF57959">
    <property type="entry name" value="Leucine zipper domain"/>
    <property type="match status" value="1"/>
</dbReference>
<dbReference type="PANTHER" id="PTHR23351:SF24">
    <property type="entry name" value="ACTIVATING TRANSCRIPTION FACTOR 3-RELATED"/>
    <property type="match status" value="1"/>
</dbReference>
<dbReference type="GO" id="GO:0005634">
    <property type="term" value="C:nucleus"/>
    <property type="evidence" value="ECO:0007669"/>
    <property type="project" value="TreeGrafter"/>
</dbReference>
<dbReference type="GO" id="GO:0000978">
    <property type="term" value="F:RNA polymerase II cis-regulatory region sequence-specific DNA binding"/>
    <property type="evidence" value="ECO:0007669"/>
    <property type="project" value="TreeGrafter"/>
</dbReference>
<dbReference type="CDD" id="cd14686">
    <property type="entry name" value="bZIP"/>
    <property type="match status" value="1"/>
</dbReference>
<protein>
    <recommendedName>
        <fullName evidence="5">BZIP domain-containing protein</fullName>
    </recommendedName>
</protein>
<dbReference type="InterPro" id="IPR046347">
    <property type="entry name" value="bZIP_sf"/>
</dbReference>
<dbReference type="PROSITE" id="PS00036">
    <property type="entry name" value="BZIP_BASIC"/>
    <property type="match status" value="1"/>
</dbReference>
<accession>A0A9D4HTU2</accession>
<dbReference type="InterPro" id="IPR004826">
    <property type="entry name" value="bZIP_Maf"/>
</dbReference>
<reference evidence="6" key="1">
    <citation type="journal article" date="2019" name="bioRxiv">
        <title>The Genome of the Zebra Mussel, Dreissena polymorpha: A Resource for Invasive Species Research.</title>
        <authorList>
            <person name="McCartney M.A."/>
            <person name="Auch B."/>
            <person name="Kono T."/>
            <person name="Mallez S."/>
            <person name="Zhang Y."/>
            <person name="Obille A."/>
            <person name="Becker A."/>
            <person name="Abrahante J.E."/>
            <person name="Garbe J."/>
            <person name="Badalamenti J.P."/>
            <person name="Herman A."/>
            <person name="Mangelson H."/>
            <person name="Liachko I."/>
            <person name="Sullivan S."/>
            <person name="Sone E.D."/>
            <person name="Koren S."/>
            <person name="Silverstein K.A.T."/>
            <person name="Beckman K.B."/>
            <person name="Gohl D.M."/>
        </authorList>
    </citation>
    <scope>NUCLEOTIDE SEQUENCE</scope>
    <source>
        <strain evidence="6">Duluth1</strain>
        <tissue evidence="6">Whole animal</tissue>
    </source>
</reference>
<reference evidence="6" key="2">
    <citation type="submission" date="2020-11" db="EMBL/GenBank/DDBJ databases">
        <authorList>
            <person name="McCartney M.A."/>
            <person name="Auch B."/>
            <person name="Kono T."/>
            <person name="Mallez S."/>
            <person name="Becker A."/>
            <person name="Gohl D.M."/>
            <person name="Silverstein K.A.T."/>
            <person name="Koren S."/>
            <person name="Bechman K.B."/>
            <person name="Herman A."/>
            <person name="Abrahante J.E."/>
            <person name="Garbe J."/>
        </authorList>
    </citation>
    <scope>NUCLEOTIDE SEQUENCE</scope>
    <source>
        <strain evidence="6">Duluth1</strain>
        <tissue evidence="6">Whole animal</tissue>
    </source>
</reference>
<dbReference type="GO" id="GO:0000981">
    <property type="term" value="F:DNA-binding transcription factor activity, RNA polymerase II-specific"/>
    <property type="evidence" value="ECO:0007669"/>
    <property type="project" value="TreeGrafter"/>
</dbReference>
<feature type="region of interest" description="Disordered" evidence="4">
    <location>
        <begin position="309"/>
        <end position="357"/>
    </location>
</feature>
<dbReference type="Gene3D" id="1.20.5.170">
    <property type="match status" value="1"/>
</dbReference>
<feature type="domain" description="BZIP" evidence="5">
    <location>
        <begin position="224"/>
        <end position="280"/>
    </location>
</feature>
<gene>
    <name evidence="6" type="ORF">DPMN_041326</name>
</gene>
<keyword evidence="7" id="KW-1185">Reference proteome</keyword>
<dbReference type="EMBL" id="JAIWYP010000011">
    <property type="protein sequence ID" value="KAH3734875.1"/>
    <property type="molecule type" value="Genomic_DNA"/>
</dbReference>
<comment type="caution">
    <text evidence="6">The sequence shown here is derived from an EMBL/GenBank/DDBJ whole genome shotgun (WGS) entry which is preliminary data.</text>
</comment>
<evidence type="ECO:0000259" key="5">
    <source>
        <dbReference type="PROSITE" id="PS50217"/>
    </source>
</evidence>
<feature type="compositionally biased region" description="Polar residues" evidence="4">
    <location>
        <begin position="309"/>
        <end position="318"/>
    </location>
</feature>
<feature type="compositionally biased region" description="Basic and acidic residues" evidence="4">
    <location>
        <begin position="236"/>
        <end position="262"/>
    </location>
</feature>
<dbReference type="OrthoDB" id="6127626at2759"/>
<evidence type="ECO:0000256" key="3">
    <source>
        <dbReference type="ARBA" id="ARBA00023163"/>
    </source>
</evidence>
<name>A0A9D4HTU2_DREPO</name>
<proteinExistence type="predicted"/>
<keyword evidence="2" id="KW-0238">DNA-binding</keyword>
<feature type="region of interest" description="Disordered" evidence="4">
    <location>
        <begin position="220"/>
        <end position="262"/>
    </location>
</feature>
<evidence type="ECO:0000256" key="1">
    <source>
        <dbReference type="ARBA" id="ARBA00023015"/>
    </source>
</evidence>
<dbReference type="PANTHER" id="PTHR23351">
    <property type="entry name" value="FOS TRANSCRIPTION FACTOR-RELATED"/>
    <property type="match status" value="1"/>
</dbReference>
<dbReference type="SMART" id="SM00338">
    <property type="entry name" value="BRLZ"/>
    <property type="match status" value="1"/>
</dbReference>
<dbReference type="Pfam" id="PF03131">
    <property type="entry name" value="bZIP_Maf"/>
    <property type="match status" value="1"/>
</dbReference>
<dbReference type="InterPro" id="IPR000837">
    <property type="entry name" value="AP-1"/>
</dbReference>
<dbReference type="InterPro" id="IPR004827">
    <property type="entry name" value="bZIP"/>
</dbReference>
<evidence type="ECO:0000313" key="7">
    <source>
        <dbReference type="Proteomes" id="UP000828390"/>
    </source>
</evidence>
<keyword evidence="3" id="KW-0804">Transcription</keyword>
<feature type="region of interest" description="Disordered" evidence="4">
    <location>
        <begin position="126"/>
        <end position="184"/>
    </location>
</feature>
<evidence type="ECO:0000256" key="4">
    <source>
        <dbReference type="SAM" id="MobiDB-lite"/>
    </source>
</evidence>
<dbReference type="AlphaFoldDB" id="A0A9D4HTU2"/>
<sequence>MITEAYQALGVIENFEADRPFDLDFNFTGEFLYEDITAPNTPLKEKKQDPYQIFYDAEYRAPCPEIVTSPSVDTRFDVCTAPFSESETIVIPDDDEEQPKLDAGETAERSFVELRDACSPIVWKSDDSGGESLELSPAAQHGRAATGNDDNCSTDHESDTAPSGIPTIVHDAGNSHALSTSDADLKQRMKDKIRFRRESQGIGEINVEDLFEEPRQYDLTPEERAKEERRKKRNRVSAEKSRKKRIEKEKTLEQEYDEEEKKNTELAKEVHDLRAQLALLTKVWKCQRHSSSCRVNMFPQFDQRARTCSASNSESELSPMNPAAPQSPRTSGLTNKRSASSDEAFCPGAKVPRMTNNNGQKEYTQIDITNGASSVEFTSAGSRSSAFTLQTSVPNLSTMANTPSQMPSTAFDTTATDIFALQDAISMATSYDIMTSSPNNHTPTSFADFPTTTLTLCNNMPQSMTYMPQSMTSLPAETSSSYQFTTSNISTCASGTPASLQMTSSLVSSIPQTEEQKAIEMIKQTLLAGIKSFI</sequence>
<dbReference type="PROSITE" id="PS50217">
    <property type="entry name" value="BZIP"/>
    <property type="match status" value="1"/>
</dbReference>
<dbReference type="Proteomes" id="UP000828390">
    <property type="component" value="Unassembled WGS sequence"/>
</dbReference>